<evidence type="ECO:0000313" key="1">
    <source>
        <dbReference type="EMBL" id="KAJ9107561.1"/>
    </source>
</evidence>
<name>A0ACC2W9P2_9TREE</name>
<comment type="caution">
    <text evidence="1">The sequence shown here is derived from an EMBL/GenBank/DDBJ whole genome shotgun (WGS) entry which is preliminary data.</text>
</comment>
<accession>A0ACC2W9P2</accession>
<evidence type="ECO:0000313" key="2">
    <source>
        <dbReference type="Proteomes" id="UP001227268"/>
    </source>
</evidence>
<organism evidence="1 2">
    <name type="scientific">Naganishia friedmannii</name>
    <dbReference type="NCBI Taxonomy" id="89922"/>
    <lineage>
        <taxon>Eukaryota</taxon>
        <taxon>Fungi</taxon>
        <taxon>Dikarya</taxon>
        <taxon>Basidiomycota</taxon>
        <taxon>Agaricomycotina</taxon>
        <taxon>Tremellomycetes</taxon>
        <taxon>Filobasidiales</taxon>
        <taxon>Filobasidiaceae</taxon>
        <taxon>Naganishia</taxon>
    </lineage>
</organism>
<dbReference type="Proteomes" id="UP001227268">
    <property type="component" value="Unassembled WGS sequence"/>
</dbReference>
<reference evidence="1" key="1">
    <citation type="submission" date="2023-04" db="EMBL/GenBank/DDBJ databases">
        <title>Draft Genome sequencing of Naganishia species isolated from polar environments using Oxford Nanopore Technology.</title>
        <authorList>
            <person name="Leo P."/>
            <person name="Venkateswaran K."/>
        </authorList>
    </citation>
    <scope>NUCLEOTIDE SEQUENCE</scope>
    <source>
        <strain evidence="1">MNA-CCFEE 5423</strain>
    </source>
</reference>
<dbReference type="EMBL" id="JASBWT010000002">
    <property type="protein sequence ID" value="KAJ9107561.1"/>
    <property type="molecule type" value="Genomic_DNA"/>
</dbReference>
<protein>
    <submittedName>
        <fullName evidence="1">Uncharacterized protein</fullName>
    </submittedName>
</protein>
<gene>
    <name evidence="1" type="ORF">QFC21_001020</name>
</gene>
<keyword evidence="2" id="KW-1185">Reference proteome</keyword>
<proteinExistence type="predicted"/>
<sequence length="501" mass="54348">MVATRSKTRTSTGGEEGQPKIDDALEQAQTGQKRQAPKAGKAATGKGAKGAKKRKTGDAADASTDAQNDAKAGETSHSDRVADKSEAAGATVDDSAREEDAEKNENAARINVNGKNKVAVEEKHNDAAEENAAEKVEGAPATEAQNHESTVAGDKDETKGDSDEAKASENHIDPNGNREVANETDATGAADAQEVQHAEKELAKNDNVIEYGRIHFLYKPKVEVEHPTSVDDVQRLHIILQPHKEEDPSGKPVLSRMLHVGRKVLPTAGKGRRQPFWAFVSAVAEDVSELHDALKENPSFFDWQSKNDTKTKGIRTTGPDRLVATGPYCIVSQTANESGTNPERRTSFLCYTTTLPQEPGEVQKAFNIASEGSFTLSVKNPKYGDPPQAGLKDKPEFSEELQSQMGDLRWHAADPASYLDYPNAELLLIASHADGITQDVGEEIAHELETIADEGNVMNAVEEEMHRIEEKVERSIYDMLKVRGGEKVIEGDQSLIAGTWL</sequence>